<gene>
    <name evidence="1" type="ORF">N801_07560</name>
</gene>
<reference evidence="1 2" key="1">
    <citation type="submission" date="2013-08" db="EMBL/GenBank/DDBJ databases">
        <title>The genome sequence of Knoellia aerolata.</title>
        <authorList>
            <person name="Zhu W."/>
            <person name="Wang G."/>
        </authorList>
    </citation>
    <scope>NUCLEOTIDE SEQUENCE [LARGE SCALE GENOMIC DNA]</scope>
    <source>
        <strain evidence="1 2">DSM 18566</strain>
    </source>
</reference>
<evidence type="ECO:0000313" key="2">
    <source>
        <dbReference type="Proteomes" id="UP000030013"/>
    </source>
</evidence>
<proteinExistence type="predicted"/>
<protein>
    <submittedName>
        <fullName evidence="1">Uncharacterized protein</fullName>
    </submittedName>
</protein>
<evidence type="ECO:0000313" key="1">
    <source>
        <dbReference type="EMBL" id="KGN41398.1"/>
    </source>
</evidence>
<accession>A0A0A0JW26</accession>
<name>A0A0A0JW26_9MICO</name>
<dbReference type="Proteomes" id="UP000030013">
    <property type="component" value="Unassembled WGS sequence"/>
</dbReference>
<sequence length="30" mass="3101">MVPTCPRQQRGAAVEVVDGSAAGVPVDEVY</sequence>
<organism evidence="1 2">
    <name type="scientific">Knoellia aerolata DSM 18566</name>
    <dbReference type="NCBI Taxonomy" id="1385519"/>
    <lineage>
        <taxon>Bacteria</taxon>
        <taxon>Bacillati</taxon>
        <taxon>Actinomycetota</taxon>
        <taxon>Actinomycetes</taxon>
        <taxon>Micrococcales</taxon>
        <taxon>Intrasporangiaceae</taxon>
        <taxon>Knoellia</taxon>
    </lineage>
</organism>
<keyword evidence="2" id="KW-1185">Reference proteome</keyword>
<comment type="caution">
    <text evidence="1">The sequence shown here is derived from an EMBL/GenBank/DDBJ whole genome shotgun (WGS) entry which is preliminary data.</text>
</comment>
<dbReference type="EMBL" id="AVPL01000018">
    <property type="protein sequence ID" value="KGN41398.1"/>
    <property type="molecule type" value="Genomic_DNA"/>
</dbReference>
<dbReference type="AlphaFoldDB" id="A0A0A0JW26"/>